<dbReference type="RefSeq" id="WP_172244720.1">
    <property type="nucleotide sequence ID" value="NZ_BMDD01000003.1"/>
</dbReference>
<evidence type="ECO:0000256" key="1">
    <source>
        <dbReference type="ARBA" id="ARBA00004236"/>
    </source>
</evidence>
<feature type="region of interest" description="Disordered" evidence="7">
    <location>
        <begin position="534"/>
        <end position="592"/>
    </location>
</feature>
<name>A0ABQ1ZZ12_9BACL</name>
<evidence type="ECO:0000259" key="9">
    <source>
        <dbReference type="PROSITE" id="PS50111"/>
    </source>
</evidence>
<reference evidence="12" key="1">
    <citation type="journal article" date="2019" name="Int. J. Syst. Evol. Microbiol.">
        <title>The Global Catalogue of Microorganisms (GCM) 10K type strain sequencing project: providing services to taxonomists for standard genome sequencing and annotation.</title>
        <authorList>
            <consortium name="The Broad Institute Genomics Platform"/>
            <consortium name="The Broad Institute Genome Sequencing Center for Infectious Disease"/>
            <person name="Wu L."/>
            <person name="Ma J."/>
        </authorList>
    </citation>
    <scope>NUCLEOTIDE SEQUENCE [LARGE SCALE GENOMIC DNA]</scope>
    <source>
        <strain evidence="12">CCM 8702</strain>
    </source>
</reference>
<comment type="similarity">
    <text evidence="5">Belongs to the methyl-accepting chemotaxis (MCP) protein family.</text>
</comment>
<dbReference type="EMBL" id="BMDD01000003">
    <property type="protein sequence ID" value="GGH80579.1"/>
    <property type="molecule type" value="Genomic_DNA"/>
</dbReference>
<accession>A0ABQ1ZZ12</accession>
<evidence type="ECO:0000259" key="10">
    <source>
        <dbReference type="PROSITE" id="PS50885"/>
    </source>
</evidence>
<evidence type="ECO:0000256" key="8">
    <source>
        <dbReference type="SAM" id="Phobius"/>
    </source>
</evidence>
<comment type="caution">
    <text evidence="11">The sequence shown here is derived from an EMBL/GenBank/DDBJ whole genome shotgun (WGS) entry which is preliminary data.</text>
</comment>
<dbReference type="Pfam" id="PF00015">
    <property type="entry name" value="MCPsignal"/>
    <property type="match status" value="1"/>
</dbReference>
<dbReference type="PROSITE" id="PS50111">
    <property type="entry name" value="CHEMOTAXIS_TRANSDUC_2"/>
    <property type="match status" value="1"/>
</dbReference>
<evidence type="ECO:0000256" key="2">
    <source>
        <dbReference type="ARBA" id="ARBA00022475"/>
    </source>
</evidence>
<dbReference type="InterPro" id="IPR029151">
    <property type="entry name" value="Sensor-like_sf"/>
</dbReference>
<evidence type="ECO:0000256" key="7">
    <source>
        <dbReference type="SAM" id="MobiDB-lite"/>
    </source>
</evidence>
<feature type="domain" description="HAMP" evidence="10">
    <location>
        <begin position="222"/>
        <end position="274"/>
    </location>
</feature>
<keyword evidence="2" id="KW-1003">Cell membrane</keyword>
<keyword evidence="12" id="KW-1185">Reference proteome</keyword>
<dbReference type="InterPro" id="IPR004090">
    <property type="entry name" value="Chemotax_Me-accpt_rcpt"/>
</dbReference>
<organism evidence="11 12">
    <name type="scientific">Saccharibacillus endophyticus</name>
    <dbReference type="NCBI Taxonomy" id="2060666"/>
    <lineage>
        <taxon>Bacteria</taxon>
        <taxon>Bacillati</taxon>
        <taxon>Bacillota</taxon>
        <taxon>Bacilli</taxon>
        <taxon>Bacillales</taxon>
        <taxon>Paenibacillaceae</taxon>
        <taxon>Saccharibacillus</taxon>
    </lineage>
</organism>
<keyword evidence="8" id="KW-0812">Transmembrane</keyword>
<dbReference type="PANTHER" id="PTHR32089:SF112">
    <property type="entry name" value="LYSOZYME-LIKE PROTEIN-RELATED"/>
    <property type="match status" value="1"/>
</dbReference>
<dbReference type="InterPro" id="IPR003660">
    <property type="entry name" value="HAMP_dom"/>
</dbReference>
<feature type="transmembrane region" description="Helical" evidence="8">
    <location>
        <begin position="15"/>
        <end position="34"/>
    </location>
</feature>
<feature type="compositionally biased region" description="Basic and acidic residues" evidence="7">
    <location>
        <begin position="548"/>
        <end position="565"/>
    </location>
</feature>
<feature type="compositionally biased region" description="Basic and acidic residues" evidence="7">
    <location>
        <begin position="577"/>
        <end position="592"/>
    </location>
</feature>
<keyword evidence="3 8" id="KW-0472">Membrane</keyword>
<dbReference type="PANTHER" id="PTHR32089">
    <property type="entry name" value="METHYL-ACCEPTING CHEMOTAXIS PROTEIN MCPB"/>
    <property type="match status" value="1"/>
</dbReference>
<keyword evidence="4 6" id="KW-0807">Transducer</keyword>
<dbReference type="SUPFAM" id="SSF58104">
    <property type="entry name" value="Methyl-accepting chemotaxis protein (MCP) signaling domain"/>
    <property type="match status" value="1"/>
</dbReference>
<dbReference type="SUPFAM" id="SSF103190">
    <property type="entry name" value="Sensory domain-like"/>
    <property type="match status" value="1"/>
</dbReference>
<dbReference type="Proteomes" id="UP000605427">
    <property type="component" value="Unassembled WGS sequence"/>
</dbReference>
<sequence>MKTGKQKRLGLRTKLYLIILVPLVVIGILVMLTTRSAIEQAALKTMQEDTRRLAENTAARLGTQSGAIETVYADGESSSAYRTLREELNTLRQQAGVLYVYMLNKTDAGWIYTVDGAAWDDEEYSPLGTEASFDADVDTRLLRGETVNTPVVHSEEWGDLFSSFTPIRDDGGSVIGYLGIDVDANTLEQVTSNTLADSYKIIIPLFTAVLLLSMLVMLLVVNRLLKQVNGIKKGLEQVAEGNLDTSVKRITGDQLGDIAVLTEKMTARIKDMIVRIKNDSDTLVQSAAHVGTTAGTNNKQAEELTRAIREIASGSMQQAEETERAAQLSDRLGGMMDEVASYVHQFTDVSERLGAVQAEVSREHELLLDKSRDNMRRTVDLTEMSAELDRKSKLAASVSDRLNSIVKQTQILSLNATIEASRAGEAGKGFAVVAGEMGLLAQQSKDSIQEIETILGSFVGQVSRMNEHFESNRVSASEQETQIAECLQTFGEVSRISQQIETLAERLDRRAGDMQGARREVEQHMNDIAAATEQTSAMTEEVSASADEQQRSARELEDISRRLSEVADGMQSVARQFRTEHAQDAEPDSRIR</sequence>
<evidence type="ECO:0000313" key="11">
    <source>
        <dbReference type="EMBL" id="GGH80579.1"/>
    </source>
</evidence>
<dbReference type="SMART" id="SM00283">
    <property type="entry name" value="MA"/>
    <property type="match status" value="1"/>
</dbReference>
<comment type="subcellular location">
    <subcellularLocation>
        <location evidence="1">Cell membrane</location>
    </subcellularLocation>
</comment>
<dbReference type="Gene3D" id="1.10.287.950">
    <property type="entry name" value="Methyl-accepting chemotaxis protein"/>
    <property type="match status" value="1"/>
</dbReference>
<evidence type="ECO:0000256" key="5">
    <source>
        <dbReference type="ARBA" id="ARBA00029447"/>
    </source>
</evidence>
<dbReference type="PROSITE" id="PS50885">
    <property type="entry name" value="HAMP"/>
    <property type="match status" value="1"/>
</dbReference>
<proteinExistence type="inferred from homology"/>
<keyword evidence="8" id="KW-1133">Transmembrane helix</keyword>
<evidence type="ECO:0000256" key="6">
    <source>
        <dbReference type="PROSITE-ProRule" id="PRU00284"/>
    </source>
</evidence>
<evidence type="ECO:0008006" key="13">
    <source>
        <dbReference type="Google" id="ProtNLM"/>
    </source>
</evidence>
<gene>
    <name evidence="11" type="ORF">GCM10007362_29110</name>
</gene>
<dbReference type="InterPro" id="IPR004089">
    <property type="entry name" value="MCPsignal_dom"/>
</dbReference>
<protein>
    <recommendedName>
        <fullName evidence="13">Methyl-accepting chemotaxis protein</fullName>
    </recommendedName>
</protein>
<evidence type="ECO:0000256" key="4">
    <source>
        <dbReference type="ARBA" id="ARBA00023224"/>
    </source>
</evidence>
<dbReference type="PRINTS" id="PR00260">
    <property type="entry name" value="CHEMTRNSDUCR"/>
</dbReference>
<evidence type="ECO:0000256" key="3">
    <source>
        <dbReference type="ARBA" id="ARBA00023136"/>
    </source>
</evidence>
<feature type="domain" description="Methyl-accepting transducer" evidence="9">
    <location>
        <begin position="293"/>
        <end position="550"/>
    </location>
</feature>
<evidence type="ECO:0000313" key="12">
    <source>
        <dbReference type="Proteomes" id="UP000605427"/>
    </source>
</evidence>
<feature type="transmembrane region" description="Helical" evidence="8">
    <location>
        <begin position="201"/>
        <end position="225"/>
    </location>
</feature>